<keyword evidence="3" id="KW-1185">Reference proteome</keyword>
<evidence type="ECO:0000313" key="2">
    <source>
        <dbReference type="EMBL" id="KAJ8022748.1"/>
    </source>
</evidence>
<comment type="caution">
    <text evidence="2">The sequence shown here is derived from an EMBL/GenBank/DDBJ whole genome shotgun (WGS) entry which is preliminary data.</text>
</comment>
<evidence type="ECO:0000256" key="1">
    <source>
        <dbReference type="SAM" id="SignalP"/>
    </source>
</evidence>
<dbReference type="EMBL" id="JAIZAY010000020">
    <property type="protein sequence ID" value="KAJ8022748.1"/>
    <property type="molecule type" value="Genomic_DNA"/>
</dbReference>
<protein>
    <recommendedName>
        <fullName evidence="4">Secreted protein</fullName>
    </recommendedName>
</protein>
<feature type="chain" id="PRO_5040315240" description="Secreted protein" evidence="1">
    <location>
        <begin position="24"/>
        <end position="89"/>
    </location>
</feature>
<reference evidence="2" key="1">
    <citation type="submission" date="2021-10" db="EMBL/GenBank/DDBJ databases">
        <title>Tropical sea cucumber genome reveals ecological adaptation and Cuvierian tubules defense mechanism.</title>
        <authorList>
            <person name="Chen T."/>
        </authorList>
    </citation>
    <scope>NUCLEOTIDE SEQUENCE</scope>
    <source>
        <strain evidence="2">Nanhai2018</strain>
        <tissue evidence="2">Muscle</tissue>
    </source>
</reference>
<keyword evidence="1" id="KW-0732">Signal</keyword>
<evidence type="ECO:0008006" key="4">
    <source>
        <dbReference type="Google" id="ProtNLM"/>
    </source>
</evidence>
<sequence>MWSICTSPLLYLSSAALFWGVFKEPSRLPHATTFHVCLKYVSKGMGSRATLRKEFQSEICGKYTNKIEQFLAAVNPNGDYLVGNKVSCH</sequence>
<evidence type="ECO:0000313" key="3">
    <source>
        <dbReference type="Proteomes" id="UP001152320"/>
    </source>
</evidence>
<proteinExistence type="predicted"/>
<dbReference type="AlphaFoldDB" id="A0A9Q0YHJ7"/>
<name>A0A9Q0YHJ7_HOLLE</name>
<organism evidence="2 3">
    <name type="scientific">Holothuria leucospilota</name>
    <name type="common">Black long sea cucumber</name>
    <name type="synonym">Mertensiothuria leucospilota</name>
    <dbReference type="NCBI Taxonomy" id="206669"/>
    <lineage>
        <taxon>Eukaryota</taxon>
        <taxon>Metazoa</taxon>
        <taxon>Echinodermata</taxon>
        <taxon>Eleutherozoa</taxon>
        <taxon>Echinozoa</taxon>
        <taxon>Holothuroidea</taxon>
        <taxon>Aspidochirotacea</taxon>
        <taxon>Aspidochirotida</taxon>
        <taxon>Holothuriidae</taxon>
        <taxon>Holothuria</taxon>
    </lineage>
</organism>
<accession>A0A9Q0YHJ7</accession>
<feature type="signal peptide" evidence="1">
    <location>
        <begin position="1"/>
        <end position="23"/>
    </location>
</feature>
<dbReference type="Proteomes" id="UP001152320">
    <property type="component" value="Chromosome 20"/>
</dbReference>
<gene>
    <name evidence="2" type="ORF">HOLleu_37733</name>
</gene>